<dbReference type="InterPro" id="IPR014177">
    <property type="entry name" value="Formate_DH_TAT-contain"/>
</dbReference>
<reference evidence="1 2" key="1">
    <citation type="submission" date="2020-02" db="EMBL/GenBank/DDBJ databases">
        <authorList>
            <person name="Kim M.K."/>
        </authorList>
    </citation>
    <scope>NUCLEOTIDE SEQUENCE [LARGE SCALE GENOMIC DNA]</scope>
    <source>
        <strain evidence="1 2">17J57-3</strain>
    </source>
</reference>
<proteinExistence type="predicted"/>
<dbReference type="Proteomes" id="UP000482155">
    <property type="component" value="Unassembled WGS sequence"/>
</dbReference>
<keyword evidence="2" id="KW-1185">Reference proteome</keyword>
<protein>
    <recommendedName>
        <fullName evidence="3">Formate dehydrogenase</fullName>
    </recommendedName>
</protein>
<evidence type="ECO:0000313" key="2">
    <source>
        <dbReference type="Proteomes" id="UP000482155"/>
    </source>
</evidence>
<sequence>MAEKMKTARRSFFTGLGLVAAAGVAAKITSKTTVPQIADLAPEAADPGDDGYRLTEHIQKYYRTTKI</sequence>
<comment type="caution">
    <text evidence="1">The sequence shown here is derived from an EMBL/GenBank/DDBJ whole genome shotgun (WGS) entry which is preliminary data.</text>
</comment>
<dbReference type="RefSeq" id="WP_163966788.1">
    <property type="nucleotide sequence ID" value="NZ_JAAIVB010000068.1"/>
</dbReference>
<organism evidence="1 2">
    <name type="scientific">Noviherbaspirillum galbum</name>
    <dbReference type="NCBI Taxonomy" id="2709383"/>
    <lineage>
        <taxon>Bacteria</taxon>
        <taxon>Pseudomonadati</taxon>
        <taxon>Pseudomonadota</taxon>
        <taxon>Betaproteobacteria</taxon>
        <taxon>Burkholderiales</taxon>
        <taxon>Oxalobacteraceae</taxon>
        <taxon>Noviherbaspirillum</taxon>
    </lineage>
</organism>
<dbReference type="EMBL" id="JAAIVB010000068">
    <property type="protein sequence ID" value="NEX63202.1"/>
    <property type="molecule type" value="Genomic_DNA"/>
</dbReference>
<evidence type="ECO:0008006" key="3">
    <source>
        <dbReference type="Google" id="ProtNLM"/>
    </source>
</evidence>
<gene>
    <name evidence="1" type="ORF">G3574_19135</name>
</gene>
<dbReference type="AlphaFoldDB" id="A0A6B3SXH2"/>
<evidence type="ECO:0000313" key="1">
    <source>
        <dbReference type="EMBL" id="NEX63202.1"/>
    </source>
</evidence>
<dbReference type="NCBIfam" id="TIGR02811">
    <property type="entry name" value="formate_TAT"/>
    <property type="match status" value="1"/>
</dbReference>
<name>A0A6B3SXH2_9BURK</name>
<accession>A0A6B3SXH2</accession>
<dbReference type="PIRSF" id="PIRSF036704">
    <property type="entry name" value="UCP036704"/>
    <property type="match status" value="1"/>
</dbReference>